<protein>
    <recommendedName>
        <fullName evidence="1">CHAT domain-containing protein</fullName>
    </recommendedName>
</protein>
<name>A0ABP6VMK2_9ACTN</name>
<reference evidence="3" key="1">
    <citation type="journal article" date="2019" name="Int. J. Syst. Evol. Microbiol.">
        <title>The Global Catalogue of Microorganisms (GCM) 10K type strain sequencing project: providing services to taxonomists for standard genome sequencing and annotation.</title>
        <authorList>
            <consortium name="The Broad Institute Genomics Platform"/>
            <consortium name="The Broad Institute Genome Sequencing Center for Infectious Disease"/>
            <person name="Wu L."/>
            <person name="Ma J."/>
        </authorList>
    </citation>
    <scope>NUCLEOTIDE SEQUENCE [LARGE SCALE GENOMIC DNA]</scope>
    <source>
        <strain evidence="3">JCM 16928</strain>
    </source>
</reference>
<dbReference type="InterPro" id="IPR024983">
    <property type="entry name" value="CHAT_dom"/>
</dbReference>
<dbReference type="SMART" id="SM00028">
    <property type="entry name" value="TPR"/>
    <property type="match status" value="4"/>
</dbReference>
<comment type="caution">
    <text evidence="2">The sequence shown here is derived from an EMBL/GenBank/DDBJ whole genome shotgun (WGS) entry which is preliminary data.</text>
</comment>
<dbReference type="RefSeq" id="WP_344835919.1">
    <property type="nucleotide sequence ID" value="NZ_BAABAA010000001.1"/>
</dbReference>
<dbReference type="InterPro" id="IPR019734">
    <property type="entry name" value="TPR_rpt"/>
</dbReference>
<dbReference type="PANTHER" id="PTHR47691">
    <property type="entry name" value="REGULATOR-RELATED"/>
    <property type="match status" value="1"/>
</dbReference>
<evidence type="ECO:0000313" key="3">
    <source>
        <dbReference type="Proteomes" id="UP001501222"/>
    </source>
</evidence>
<dbReference type="Pfam" id="PF12770">
    <property type="entry name" value="CHAT"/>
    <property type="match status" value="1"/>
</dbReference>
<evidence type="ECO:0000259" key="1">
    <source>
        <dbReference type="Pfam" id="PF12770"/>
    </source>
</evidence>
<accession>A0ABP6VMK2</accession>
<feature type="domain" description="CHAT" evidence="1">
    <location>
        <begin position="736"/>
        <end position="883"/>
    </location>
</feature>
<dbReference type="Gene3D" id="1.25.40.10">
    <property type="entry name" value="Tetratricopeptide repeat domain"/>
    <property type="match status" value="2"/>
</dbReference>
<sequence length="883" mass="93032">MTGDGVPTAGRIREVQALLQQLADRVGDNPSEVLQQLSEIMPELATWTRSTALLWGLHLRAQALRFLDQLDQALEAAESGLAAAPPGSPVAALLHLEAGMSLNQADHQQRASAHLESAVDSFKCLEDGSGTAWALTHLAVSLCGLGRSEEAVPIVEEAIMHAEAADDRRILRRALTQQAVINRQRGKLADALATVQAVLSEEQHPHTRANLLLEQGNILSYAQDFMAADASYVAASVEYAAHSDLLGTANAEKALGVNDLLLGRNASGLTHLSRAVDLYRGLDNNSGLGYTLQERGLVRLALGDAPGGLEDVEESRECFEASGDTLGLTGALKAHARIYASNGDITAALETLESSLTLARKINSPLAIAGNRLLQAEIDPHVPSRGEAAAEAADLYRALDMPLGVSYALSQGARAAMKSGQASVALELARGALRSLHLARCRVADPGRRSDQDFSLRDVTAGILEVCAELGSPAAIEVAADTVVDDAPLGLRQTFETGVLTAESRAILSRIDRVRSAQGPGSKTERSLLDQLAVSLATIRQDAPPEPLTLKMLRQSHLAAAVLVVGAPTPGGRLPVVTALPDAEPGFELKHLTDEMVRDIDMIGRLGERGADWKALWSDDAQRWRHNLADLILNGALADWAMSGSASELMLVLPPVLAHLPVEAFDIDGSPLGVRVAMRRLPVAAKRQVATRVDSVIGFLDPALDWGPEREALGTTPLTSPQELRDSLANDALTVVGCHGEASPGLTGALVTTDGTVVLTAGDLLSRRSAGGVFVLEACWSGRYFGSRTGEQFSMATAALIGGAGSTIAGLYALPADPACTGRLVATVIREIRAGVTPAEALRRARAEYLADPPTRLTRPGAGPLATMPGTAPWAWAGLCAYG</sequence>
<dbReference type="EMBL" id="BAABAA010000001">
    <property type="protein sequence ID" value="GAA3536746.1"/>
    <property type="molecule type" value="Genomic_DNA"/>
</dbReference>
<keyword evidence="3" id="KW-1185">Reference proteome</keyword>
<evidence type="ECO:0000313" key="2">
    <source>
        <dbReference type="EMBL" id="GAA3536746.1"/>
    </source>
</evidence>
<organism evidence="2 3">
    <name type="scientific">Kribbella ginsengisoli</name>
    <dbReference type="NCBI Taxonomy" id="363865"/>
    <lineage>
        <taxon>Bacteria</taxon>
        <taxon>Bacillati</taxon>
        <taxon>Actinomycetota</taxon>
        <taxon>Actinomycetes</taxon>
        <taxon>Propionibacteriales</taxon>
        <taxon>Kribbellaceae</taxon>
        <taxon>Kribbella</taxon>
    </lineage>
</organism>
<dbReference type="Proteomes" id="UP001501222">
    <property type="component" value="Unassembled WGS sequence"/>
</dbReference>
<dbReference type="PANTHER" id="PTHR47691:SF3">
    <property type="entry name" value="HTH-TYPE TRANSCRIPTIONAL REGULATOR RV0890C-RELATED"/>
    <property type="match status" value="1"/>
</dbReference>
<dbReference type="SUPFAM" id="SSF48452">
    <property type="entry name" value="TPR-like"/>
    <property type="match status" value="2"/>
</dbReference>
<gene>
    <name evidence="2" type="ORF">GCM10022235_00250</name>
</gene>
<proteinExistence type="predicted"/>
<dbReference type="InterPro" id="IPR011990">
    <property type="entry name" value="TPR-like_helical_dom_sf"/>
</dbReference>